<dbReference type="InterPro" id="IPR007346">
    <property type="entry name" value="Endonuclease-I"/>
</dbReference>
<protein>
    <submittedName>
        <fullName evidence="4">Endonuclease</fullName>
    </submittedName>
</protein>
<sequence>MLERSVYQQQDERTTLYCEASFNNKKQVTFPEGFATTKHVKRAKKVEWEHVVPAENFGRNFSEWREGDERCVTSKGKSFKGRRCAEKVNQEYRLMQSDMYNLYPAIGAVNAMRSNYNFVMLSDQQSSFGSCAMKISDRKAEPPSNARGVIARSYLYMDKTYPKYSMSKQQLQLMNAWDKQFPVTQWECLRADRIAQLQGNKNSVLAESCGS</sequence>
<comment type="similarity">
    <text evidence="1">Belongs to the EndA/NucM nuclease family.</text>
</comment>
<dbReference type="SUPFAM" id="SSF54060">
    <property type="entry name" value="His-Me finger endonucleases"/>
    <property type="match status" value="1"/>
</dbReference>
<evidence type="ECO:0000256" key="1">
    <source>
        <dbReference type="ARBA" id="ARBA00006429"/>
    </source>
</evidence>
<dbReference type="EMBL" id="BSPQ01000005">
    <property type="protein sequence ID" value="GLS90829.1"/>
    <property type="molecule type" value="Genomic_DNA"/>
</dbReference>
<dbReference type="PANTHER" id="PTHR33607">
    <property type="entry name" value="ENDONUCLEASE-1"/>
    <property type="match status" value="1"/>
</dbReference>
<gene>
    <name evidence="4" type="primary">endA_1</name>
    <name evidence="4" type="ORF">GCM10007916_18960</name>
</gene>
<dbReference type="InterPro" id="IPR044925">
    <property type="entry name" value="His-Me_finger_sf"/>
</dbReference>
<dbReference type="RefSeq" id="WP_431312586.1">
    <property type="nucleotide sequence ID" value="NZ_BSPQ01000005.1"/>
</dbReference>
<evidence type="ECO:0000313" key="5">
    <source>
        <dbReference type="Proteomes" id="UP001157353"/>
    </source>
</evidence>
<dbReference type="GO" id="GO:0004519">
    <property type="term" value="F:endonuclease activity"/>
    <property type="evidence" value="ECO:0007669"/>
    <property type="project" value="UniProtKB-KW"/>
</dbReference>
<keyword evidence="5" id="KW-1185">Reference proteome</keyword>
<keyword evidence="3" id="KW-0378">Hydrolase</keyword>
<dbReference type="PANTHER" id="PTHR33607:SF2">
    <property type="entry name" value="ENDONUCLEASE-1"/>
    <property type="match status" value="1"/>
</dbReference>
<keyword evidence="2" id="KW-0540">Nuclease</keyword>
<reference evidence="5" key="1">
    <citation type="journal article" date="2019" name="Int. J. Syst. Evol. Microbiol.">
        <title>The Global Catalogue of Microorganisms (GCM) 10K type strain sequencing project: providing services to taxonomists for standard genome sequencing and annotation.</title>
        <authorList>
            <consortium name="The Broad Institute Genomics Platform"/>
            <consortium name="The Broad Institute Genome Sequencing Center for Infectious Disease"/>
            <person name="Wu L."/>
            <person name="Ma J."/>
        </authorList>
    </citation>
    <scope>NUCLEOTIDE SEQUENCE [LARGE SCALE GENOMIC DNA]</scope>
    <source>
        <strain evidence="5">NBRC 103166</strain>
    </source>
</reference>
<keyword evidence="4" id="KW-0255">Endonuclease</keyword>
<accession>A0ABQ6E068</accession>
<dbReference type="Proteomes" id="UP001157353">
    <property type="component" value="Unassembled WGS sequence"/>
</dbReference>
<evidence type="ECO:0000256" key="2">
    <source>
        <dbReference type="ARBA" id="ARBA00022722"/>
    </source>
</evidence>
<evidence type="ECO:0000313" key="4">
    <source>
        <dbReference type="EMBL" id="GLS90829.1"/>
    </source>
</evidence>
<comment type="caution">
    <text evidence="4">The sequence shown here is derived from an EMBL/GenBank/DDBJ whole genome shotgun (WGS) entry which is preliminary data.</text>
</comment>
<name>A0ABQ6E068_9GAMM</name>
<proteinExistence type="inferred from homology"/>
<dbReference type="Pfam" id="PF04231">
    <property type="entry name" value="Endonuclease_1"/>
    <property type="match status" value="1"/>
</dbReference>
<organism evidence="4 5">
    <name type="scientific">Psychromonas marina</name>
    <dbReference type="NCBI Taxonomy" id="88364"/>
    <lineage>
        <taxon>Bacteria</taxon>
        <taxon>Pseudomonadati</taxon>
        <taxon>Pseudomonadota</taxon>
        <taxon>Gammaproteobacteria</taxon>
        <taxon>Alteromonadales</taxon>
        <taxon>Psychromonadaceae</taxon>
        <taxon>Psychromonas</taxon>
    </lineage>
</organism>
<evidence type="ECO:0000256" key="3">
    <source>
        <dbReference type="ARBA" id="ARBA00022801"/>
    </source>
</evidence>